<evidence type="ECO:0000256" key="3">
    <source>
        <dbReference type="ARBA" id="ARBA00022729"/>
    </source>
</evidence>
<dbReference type="InterPro" id="IPR012944">
    <property type="entry name" value="SusD_RagB_dom"/>
</dbReference>
<comment type="subcellular location">
    <subcellularLocation>
        <location evidence="1">Cell outer membrane</location>
    </subcellularLocation>
</comment>
<gene>
    <name evidence="7" type="ORF">BMF97_15955</name>
</gene>
<dbReference type="OrthoDB" id="630434at2"/>
<organism evidence="7 8">
    <name type="scientific">Elizabethkingia meningoseptica</name>
    <name type="common">Chryseobacterium meningosepticum</name>
    <dbReference type="NCBI Taxonomy" id="238"/>
    <lineage>
        <taxon>Bacteria</taxon>
        <taxon>Pseudomonadati</taxon>
        <taxon>Bacteroidota</taxon>
        <taxon>Flavobacteriia</taxon>
        <taxon>Flavobacteriales</taxon>
        <taxon>Weeksellaceae</taxon>
        <taxon>Elizabethkingia</taxon>
    </lineage>
</organism>
<evidence type="ECO:0000256" key="5">
    <source>
        <dbReference type="ARBA" id="ARBA00023237"/>
    </source>
</evidence>
<proteinExistence type="inferred from homology"/>
<dbReference type="PROSITE" id="PS51257">
    <property type="entry name" value="PROKAR_LIPOPROTEIN"/>
    <property type="match status" value="1"/>
</dbReference>
<dbReference type="eggNOG" id="COG1395">
    <property type="taxonomic scope" value="Bacteria"/>
</dbReference>
<dbReference type="RefSeq" id="WP_069215063.1">
    <property type="nucleotide sequence ID" value="NZ_CP016378.1"/>
</dbReference>
<comment type="caution">
    <text evidence="7">The sequence shown here is derived from an EMBL/GenBank/DDBJ whole genome shotgun (WGS) entry which is preliminary data.</text>
</comment>
<evidence type="ECO:0000259" key="6">
    <source>
        <dbReference type="Pfam" id="PF07980"/>
    </source>
</evidence>
<reference evidence="7 8" key="1">
    <citation type="submission" date="2016-11" db="EMBL/GenBank/DDBJ databases">
        <title>Genome sequence and comparative genomic analysis of clinical strain Elizabethkingia meningoseptica 61421 PRCM.</title>
        <authorList>
            <person name="Wang M."/>
            <person name="Hu S."/>
            <person name="Cao L."/>
            <person name="Jiang T."/>
            <person name="Zhou Y."/>
            <person name="Ming D."/>
        </authorList>
    </citation>
    <scope>NUCLEOTIDE SEQUENCE [LARGE SCALE GENOMIC DNA]</scope>
    <source>
        <strain evidence="7 8">61421 PRCM</strain>
    </source>
</reference>
<dbReference type="EMBL" id="MPOG01000019">
    <property type="protein sequence ID" value="OOH92980.1"/>
    <property type="molecule type" value="Genomic_DNA"/>
</dbReference>
<dbReference type="Proteomes" id="UP000188947">
    <property type="component" value="Unassembled WGS sequence"/>
</dbReference>
<evidence type="ECO:0000313" key="7">
    <source>
        <dbReference type="EMBL" id="OOH92980.1"/>
    </source>
</evidence>
<feature type="domain" description="RagB/SusD" evidence="6">
    <location>
        <begin position="362"/>
        <end position="528"/>
    </location>
</feature>
<protein>
    <submittedName>
        <fullName evidence="7">RagB/SusD family nutrient uptake outer membrane protein</fullName>
    </submittedName>
</protein>
<dbReference type="SUPFAM" id="SSF48452">
    <property type="entry name" value="TPR-like"/>
    <property type="match status" value="1"/>
</dbReference>
<keyword evidence="3" id="KW-0732">Signal</keyword>
<keyword evidence="5" id="KW-0998">Cell outer membrane</keyword>
<evidence type="ECO:0000313" key="8">
    <source>
        <dbReference type="Proteomes" id="UP000188947"/>
    </source>
</evidence>
<sequence length="531" mass="59023">MKRLFLNISLLSIVAVTTFSCRDAIDIIQDGELTNEQAFQTTDDLDKFLQGSVYNSLDRMDQFAFTSQFTDEVGIGPSNSSISNAGTHQFVLDVTNGFASAIWLNDYYTINRVNRLLEGAASITPASSTQLTRYKSIIAEARAIRALTYLDLLSYFSTNMKDPNALGVILQTKVPTLQDKPQRSSNSEIFKLIEEDLNFAEQNVDQAASNYLYITKNAINAIRARYFTYRGDYVNAKIYAQKVISESGLALVASTPVPTGTAGSTAWWTSLNAYASTNPYVKMWNDSSRGEVIFGISRPLVGSVGLVTPSIGSAGNMATMYTTNSSTYNGSVSWDMGRNLFNILDASPGDIRRYAYLDVTSRIDPNYLTSTTYKTSDGLIIKKYPGKYTGTLLLRNDIKVFRLSEMYLILAECAASQNDAIGVATNLKLIRDARSYTGATNLPQYANITDAWKDIMKERRVELSFEGHRYVDLKRLGKIANVAIDRSVVDDFAKTYPLTIPIDDYRFTLPIPRSELQGNPTIQQNPGYINQ</sequence>
<dbReference type="AlphaFoldDB" id="A0A1V3TVI7"/>
<evidence type="ECO:0000256" key="4">
    <source>
        <dbReference type="ARBA" id="ARBA00023136"/>
    </source>
</evidence>
<evidence type="ECO:0000256" key="1">
    <source>
        <dbReference type="ARBA" id="ARBA00004442"/>
    </source>
</evidence>
<dbReference type="STRING" id="238.BBD35_06680"/>
<dbReference type="Pfam" id="PF07980">
    <property type="entry name" value="SusD_RagB"/>
    <property type="match status" value="1"/>
</dbReference>
<evidence type="ECO:0000256" key="2">
    <source>
        <dbReference type="ARBA" id="ARBA00006275"/>
    </source>
</evidence>
<accession>A0A1V3TVI7</accession>
<name>A0A1V3TVI7_ELIME</name>
<dbReference type="GO" id="GO:0009279">
    <property type="term" value="C:cell outer membrane"/>
    <property type="evidence" value="ECO:0007669"/>
    <property type="project" value="UniProtKB-SubCell"/>
</dbReference>
<comment type="similarity">
    <text evidence="2">Belongs to the SusD family.</text>
</comment>
<dbReference type="InterPro" id="IPR011990">
    <property type="entry name" value="TPR-like_helical_dom_sf"/>
</dbReference>
<keyword evidence="8" id="KW-1185">Reference proteome</keyword>
<keyword evidence="4" id="KW-0472">Membrane</keyword>
<dbReference type="Gene3D" id="1.25.40.390">
    <property type="match status" value="1"/>
</dbReference>